<dbReference type="RefSeq" id="WP_173063927.1">
    <property type="nucleotide sequence ID" value="NZ_AP022853.1"/>
</dbReference>
<dbReference type="EMBL" id="AP022853">
    <property type="protein sequence ID" value="BCB27028.1"/>
    <property type="molecule type" value="Genomic_DNA"/>
</dbReference>
<reference evidence="2" key="1">
    <citation type="submission" date="2020-03" db="EMBL/GenBank/DDBJ databases">
        <title>Complete genome sequence of sulfur-oxidizing bacterium skT11.</title>
        <authorList>
            <person name="Kanda M."/>
            <person name="Kojima H."/>
            <person name="Fukui M."/>
        </authorList>
    </citation>
    <scope>NUCLEOTIDE SEQUENCE [LARGE SCALE GENOMIC DNA]</scope>
    <source>
        <strain evidence="2">skT11</strain>
    </source>
</reference>
<proteinExistence type="predicted"/>
<dbReference type="AlphaFoldDB" id="A0A6F8VBD7"/>
<evidence type="ECO:0000313" key="1">
    <source>
        <dbReference type="EMBL" id="BCB27028.1"/>
    </source>
</evidence>
<evidence type="ECO:0000313" key="2">
    <source>
        <dbReference type="Proteomes" id="UP000502260"/>
    </source>
</evidence>
<dbReference type="KEGG" id="slac:SKTS_19140"/>
<organism evidence="1 2">
    <name type="scientific">Sulfurimicrobium lacus</name>
    <dbReference type="NCBI Taxonomy" id="2715678"/>
    <lineage>
        <taxon>Bacteria</taxon>
        <taxon>Pseudomonadati</taxon>
        <taxon>Pseudomonadota</taxon>
        <taxon>Betaproteobacteria</taxon>
        <taxon>Nitrosomonadales</taxon>
        <taxon>Sulfuricellaceae</taxon>
        <taxon>Sulfurimicrobium</taxon>
    </lineage>
</organism>
<name>A0A6F8VBD7_9PROT</name>
<gene>
    <name evidence="1" type="ORF">SKTS_19140</name>
</gene>
<dbReference type="Proteomes" id="UP000502260">
    <property type="component" value="Chromosome"/>
</dbReference>
<accession>A0A6F8VBD7</accession>
<keyword evidence="2" id="KW-1185">Reference proteome</keyword>
<protein>
    <submittedName>
        <fullName evidence="1">Uncharacterized protein</fullName>
    </submittedName>
</protein>
<sequence>MRIYEIAAVAKGKREQFHVLAPHSAKAALLAIDLLFPDLADDAPIPSGFSISVKCRSKKQ</sequence>